<sequence length="188" mass="20716">MLCLSCKFQFPLRLRYQVFDHNRGPHHRDCRVGKTLLKLPPPAAPETQKTNPRWRMEGLSGSLGIIFWGLRPHIPELWSLGLRKRNTSLRIDDPLMDSSGCPKTPFTQSPLPVGDVRWPTKVVAPDSSTTCPPSVTQSGSGFCSNICSSHLSSSRGNSSSGSNCGNSSHSVKRSFMHVQTEVWQSNGA</sequence>
<name>Q6IKJ7_DROME</name>
<reference evidence="1" key="1">
    <citation type="journal article" date="2003" name="Genome Biol.">
        <title>An integrated gene annotation and transcriptional profiling approach towards the full gene content of the Drosophila genome.</title>
        <authorList>
            <person name="Hild M."/>
            <person name="Beckmann B."/>
            <person name="Haas S.A."/>
            <person name="Koch B."/>
            <person name="Solovyev V."/>
            <person name="Busold C."/>
            <person name="Fellenberg K."/>
            <person name="Boutros M."/>
            <person name="Vingron M."/>
            <person name="Sauer F."/>
            <person name="Hoheisel J.D."/>
            <person name="Paro R."/>
        </authorList>
    </citation>
    <scope>NUCLEOTIDE SEQUENCE</scope>
</reference>
<evidence type="ECO:0000313" key="1">
    <source>
        <dbReference type="EMBL" id="DAA03875.1"/>
    </source>
</evidence>
<dbReference type="EMBL" id="BK002369">
    <property type="protein sequence ID" value="DAA03875.1"/>
    <property type="molecule type" value="Genomic_DNA"/>
</dbReference>
<accession>Q6IKJ7</accession>
<dbReference type="AlphaFoldDB" id="Q6IKJ7"/>
<organism evidence="1">
    <name type="scientific">Drosophila melanogaster</name>
    <name type="common">Fruit fly</name>
    <dbReference type="NCBI Taxonomy" id="7227"/>
    <lineage>
        <taxon>Eukaryota</taxon>
        <taxon>Metazoa</taxon>
        <taxon>Ecdysozoa</taxon>
        <taxon>Arthropoda</taxon>
        <taxon>Hexapoda</taxon>
        <taxon>Insecta</taxon>
        <taxon>Pterygota</taxon>
        <taxon>Neoptera</taxon>
        <taxon>Endopterygota</taxon>
        <taxon>Diptera</taxon>
        <taxon>Brachycera</taxon>
        <taxon>Muscomorpha</taxon>
        <taxon>Ephydroidea</taxon>
        <taxon>Drosophilidae</taxon>
        <taxon>Drosophila</taxon>
        <taxon>Sophophora</taxon>
    </lineage>
</organism>
<protein>
    <submittedName>
        <fullName evidence="1">HDC12271</fullName>
    </submittedName>
</protein>
<gene>
    <name evidence="1" type="ORF">HDC12271</name>
</gene>
<proteinExistence type="predicted"/>